<gene>
    <name evidence="2" type="ORF">KHLLAP_LOCUS7064</name>
</gene>
<dbReference type="SUPFAM" id="SSF51735">
    <property type="entry name" value="NAD(P)-binding Rossmann-fold domains"/>
    <property type="match status" value="1"/>
</dbReference>
<dbReference type="InterPro" id="IPR013120">
    <property type="entry name" value="FAR_NAD-bd"/>
</dbReference>
<comment type="caution">
    <text evidence="2">The sequence shown here is derived from an EMBL/GenBank/DDBJ whole genome shotgun (WGS) entry which is preliminary data.</text>
</comment>
<evidence type="ECO:0000259" key="1">
    <source>
        <dbReference type="Pfam" id="PF07993"/>
    </source>
</evidence>
<dbReference type="AlphaFoldDB" id="A0AAI8VLG1"/>
<dbReference type="EMBL" id="CAUWAG010000010">
    <property type="protein sequence ID" value="CAJ2506596.1"/>
    <property type="molecule type" value="Genomic_DNA"/>
</dbReference>
<organism evidence="2 3">
    <name type="scientific">Anthostomella pinea</name>
    <dbReference type="NCBI Taxonomy" id="933095"/>
    <lineage>
        <taxon>Eukaryota</taxon>
        <taxon>Fungi</taxon>
        <taxon>Dikarya</taxon>
        <taxon>Ascomycota</taxon>
        <taxon>Pezizomycotina</taxon>
        <taxon>Sordariomycetes</taxon>
        <taxon>Xylariomycetidae</taxon>
        <taxon>Xylariales</taxon>
        <taxon>Xylariaceae</taxon>
        <taxon>Anthostomella</taxon>
    </lineage>
</organism>
<evidence type="ECO:0000313" key="2">
    <source>
        <dbReference type="EMBL" id="CAJ2506596.1"/>
    </source>
</evidence>
<dbReference type="Pfam" id="PF07993">
    <property type="entry name" value="NAD_binding_4"/>
    <property type="match status" value="1"/>
</dbReference>
<dbReference type="InterPro" id="IPR036291">
    <property type="entry name" value="NAD(P)-bd_dom_sf"/>
</dbReference>
<accession>A0AAI8VLG1</accession>
<feature type="domain" description="Thioester reductase (TE)" evidence="1">
    <location>
        <begin position="7"/>
        <end position="142"/>
    </location>
</feature>
<dbReference type="Gene3D" id="3.40.50.720">
    <property type="entry name" value="NAD(P)-binding Rossmann-like Domain"/>
    <property type="match status" value="1"/>
</dbReference>
<protein>
    <submittedName>
        <fullName evidence="2">Uu.00g077820.m01.CDS01</fullName>
    </submittedName>
</protein>
<reference evidence="2" key="1">
    <citation type="submission" date="2023-10" db="EMBL/GenBank/DDBJ databases">
        <authorList>
            <person name="Hackl T."/>
        </authorList>
    </citation>
    <scope>NUCLEOTIDE SEQUENCE</scope>
</reference>
<dbReference type="Proteomes" id="UP001295740">
    <property type="component" value="Unassembled WGS sequence"/>
</dbReference>
<dbReference type="InterPro" id="IPR020904">
    <property type="entry name" value="Sc_DH/Rdtase_CS"/>
</dbReference>
<proteinExistence type="predicted"/>
<name>A0AAI8VLG1_9PEZI</name>
<dbReference type="PROSITE" id="PS00061">
    <property type="entry name" value="ADH_SHORT"/>
    <property type="match status" value="1"/>
</dbReference>
<sequence>MYMTIKIGKPLLGLSKVEYDLLASEVDVVVYNSWRLDFGLAIRSFDPFLKATRGLVELAAASKENNMRVVFVSSTSSVEVLAAGDTVPEAPVEDHMAAMNTGYGQSKLAAEGILVTACRQAGIPVSIARVGQVGGLSRGTGAWPDQPWISTAAGIPTT</sequence>
<evidence type="ECO:0000313" key="3">
    <source>
        <dbReference type="Proteomes" id="UP001295740"/>
    </source>
</evidence>
<keyword evidence="3" id="KW-1185">Reference proteome</keyword>